<dbReference type="PRINTS" id="PR00377">
    <property type="entry name" value="IMPHPHTASES"/>
</dbReference>
<proteinExistence type="predicted"/>
<dbReference type="PANTHER" id="PTHR20854">
    <property type="entry name" value="INOSITOL MONOPHOSPHATASE"/>
    <property type="match status" value="1"/>
</dbReference>
<keyword evidence="1 4" id="KW-0479">Metal-binding</keyword>
<sequence>MTDHAALLSVAREAVAKATGIIRSMTSFSVAAKGDRDMVTDVDLAVEDAVREFLARETPEIGILGEERGHEGNEDLWWALDPVDGTANFARGIPLCGVSLGLVDGLNSTVAAISLPFLDVTYTAVAGQGAYAGEERLTASKATKLSDAIVSIGDFAVGEGAEVKNRVRMALLAELGGRVQRVRFLGSAAIDLAWVADGKLDASVILANKPWDTMAGVLLVREAGGAVVDLDGGEHTVRSAATIAVGAGLRDEIVASIARVAG</sequence>
<evidence type="ECO:0000256" key="3">
    <source>
        <dbReference type="ARBA" id="ARBA00022842"/>
    </source>
</evidence>
<dbReference type="AlphaFoldDB" id="A0A075V2I2"/>
<dbReference type="PROSITE" id="PS00629">
    <property type="entry name" value="IMP_1"/>
    <property type="match status" value="1"/>
</dbReference>
<evidence type="ECO:0000256" key="2">
    <source>
        <dbReference type="ARBA" id="ARBA00022801"/>
    </source>
</evidence>
<dbReference type="EMBL" id="CP008953">
    <property type="protein sequence ID" value="AIG79403.1"/>
    <property type="molecule type" value="Genomic_DNA"/>
</dbReference>
<evidence type="ECO:0008006" key="7">
    <source>
        <dbReference type="Google" id="ProtNLM"/>
    </source>
</evidence>
<dbReference type="HOGENOM" id="CLU_044118_0_2_11"/>
<dbReference type="RefSeq" id="WP_038518626.1">
    <property type="nucleotide sequence ID" value="NZ_CP008953.1"/>
</dbReference>
<feature type="binding site" evidence="4">
    <location>
        <position position="66"/>
    </location>
    <ligand>
        <name>Mg(2+)</name>
        <dbReference type="ChEBI" id="CHEBI:18420"/>
        <label>1</label>
        <note>catalytic</note>
    </ligand>
</feature>
<dbReference type="InterPro" id="IPR020583">
    <property type="entry name" value="Inositol_monoP_metal-BS"/>
</dbReference>
<dbReference type="Gene3D" id="3.40.190.80">
    <property type="match status" value="1"/>
</dbReference>
<dbReference type="SUPFAM" id="SSF56655">
    <property type="entry name" value="Carbohydrate phosphatase"/>
    <property type="match status" value="1"/>
</dbReference>
<dbReference type="Proteomes" id="UP000028492">
    <property type="component" value="Chromosome"/>
</dbReference>
<evidence type="ECO:0000256" key="4">
    <source>
        <dbReference type="PIRSR" id="PIRSR600760-2"/>
    </source>
</evidence>
<dbReference type="GO" id="GO:0006020">
    <property type="term" value="P:inositol metabolic process"/>
    <property type="evidence" value="ECO:0007669"/>
    <property type="project" value="TreeGrafter"/>
</dbReference>
<dbReference type="GO" id="GO:0046872">
    <property type="term" value="F:metal ion binding"/>
    <property type="evidence" value="ECO:0007669"/>
    <property type="project" value="UniProtKB-KW"/>
</dbReference>
<reference evidence="5 6" key="1">
    <citation type="journal article" date="2014" name="J. Biotechnol.">
        <title>Complete genome sequence of the actinobacterium Amycolatopsis japonica MG417-CF17(T) (=DSM 44213T) producing (S,S)-N,N'-ethylenediaminedisuccinic acid.</title>
        <authorList>
            <person name="Stegmann E."/>
            <person name="Albersmeier A."/>
            <person name="Spohn M."/>
            <person name="Gert H."/>
            <person name="Weber T."/>
            <person name="Wohlleben W."/>
            <person name="Kalinowski J."/>
            <person name="Ruckert C."/>
        </authorList>
    </citation>
    <scope>NUCLEOTIDE SEQUENCE [LARGE SCALE GENOMIC DNA]</scope>
    <source>
        <strain evidence="6">MG417-CF17 (DSM 44213)</strain>
    </source>
</reference>
<name>A0A075V2I2_9PSEU</name>
<accession>A0A075V2I2</accession>
<feature type="binding site" evidence="4">
    <location>
        <position position="84"/>
    </location>
    <ligand>
        <name>Mg(2+)</name>
        <dbReference type="ChEBI" id="CHEBI:18420"/>
        <label>1</label>
        <note>catalytic</note>
    </ligand>
</feature>
<feature type="binding site" evidence="4">
    <location>
        <position position="212"/>
    </location>
    <ligand>
        <name>Mg(2+)</name>
        <dbReference type="ChEBI" id="CHEBI:18420"/>
        <label>1</label>
        <note>catalytic</note>
    </ligand>
</feature>
<keyword evidence="2" id="KW-0378">Hydrolase</keyword>
<gene>
    <name evidence="5" type="ORF">AJAP_32945</name>
</gene>
<comment type="cofactor">
    <cofactor evidence="4">
        <name>Mg(2+)</name>
        <dbReference type="ChEBI" id="CHEBI:18420"/>
    </cofactor>
</comment>
<dbReference type="GO" id="GO:0008934">
    <property type="term" value="F:inositol monophosphate 1-phosphatase activity"/>
    <property type="evidence" value="ECO:0007669"/>
    <property type="project" value="TreeGrafter"/>
</dbReference>
<evidence type="ECO:0000313" key="5">
    <source>
        <dbReference type="EMBL" id="AIG79403.1"/>
    </source>
</evidence>
<protein>
    <recommendedName>
        <fullName evidence="7">Inositol-phosphate phosphatase</fullName>
    </recommendedName>
</protein>
<dbReference type="STRING" id="208439.AJAP_32945"/>
<dbReference type="PANTHER" id="PTHR20854:SF4">
    <property type="entry name" value="INOSITOL-1-MONOPHOSPHATASE-RELATED"/>
    <property type="match status" value="1"/>
</dbReference>
<dbReference type="Gene3D" id="3.30.540.10">
    <property type="entry name" value="Fructose-1,6-Bisphosphatase, subunit A, domain 1"/>
    <property type="match status" value="1"/>
</dbReference>
<organism evidence="5 6">
    <name type="scientific">Amycolatopsis japonica</name>
    <dbReference type="NCBI Taxonomy" id="208439"/>
    <lineage>
        <taxon>Bacteria</taxon>
        <taxon>Bacillati</taxon>
        <taxon>Actinomycetota</taxon>
        <taxon>Actinomycetes</taxon>
        <taxon>Pseudonocardiales</taxon>
        <taxon>Pseudonocardiaceae</taxon>
        <taxon>Amycolatopsis</taxon>
        <taxon>Amycolatopsis japonica group</taxon>
    </lineage>
</organism>
<keyword evidence="3 4" id="KW-0460">Magnesium</keyword>
<dbReference type="InterPro" id="IPR000760">
    <property type="entry name" value="Inositol_monophosphatase-like"/>
</dbReference>
<evidence type="ECO:0000313" key="6">
    <source>
        <dbReference type="Proteomes" id="UP000028492"/>
    </source>
</evidence>
<dbReference type="eggNOG" id="COG0483">
    <property type="taxonomic scope" value="Bacteria"/>
</dbReference>
<evidence type="ECO:0000256" key="1">
    <source>
        <dbReference type="ARBA" id="ARBA00022723"/>
    </source>
</evidence>
<dbReference type="GO" id="GO:0007165">
    <property type="term" value="P:signal transduction"/>
    <property type="evidence" value="ECO:0007669"/>
    <property type="project" value="TreeGrafter"/>
</dbReference>
<dbReference type="KEGG" id="aja:AJAP_32945"/>
<feature type="binding site" evidence="4">
    <location>
        <position position="81"/>
    </location>
    <ligand>
        <name>Mg(2+)</name>
        <dbReference type="ChEBI" id="CHEBI:18420"/>
        <label>1</label>
        <note>catalytic</note>
    </ligand>
</feature>
<keyword evidence="6" id="KW-1185">Reference proteome</keyword>
<dbReference type="Pfam" id="PF00459">
    <property type="entry name" value="Inositol_P"/>
    <property type="match status" value="1"/>
</dbReference>